<gene>
    <name evidence="1" type="ORF">KEG57_06740</name>
</gene>
<dbReference type="RefSeq" id="WP_272417212.1">
    <property type="nucleotide sequence ID" value="NZ_JAGTJJ010000002.1"/>
</dbReference>
<reference evidence="1 2" key="1">
    <citation type="submission" date="2021-04" db="EMBL/GenBank/DDBJ databases">
        <title>Genome analysis of Polyangium sp.</title>
        <authorList>
            <person name="Li Y."/>
            <person name="Wang J."/>
        </authorList>
    </citation>
    <scope>NUCLEOTIDE SEQUENCE [LARGE SCALE GENOMIC DNA]</scope>
    <source>
        <strain evidence="1 2">SDU14</strain>
    </source>
</reference>
<proteinExistence type="predicted"/>
<keyword evidence="2" id="KW-1185">Reference proteome</keyword>
<protein>
    <submittedName>
        <fullName evidence="1">Uncharacterized protein</fullName>
    </submittedName>
</protein>
<sequence>MTRGLLDYLADPAERPLLEFAMNGTLTSRMRLAYAARLEATDPQRAEWLRLEVALHENAAEDPTTRARFTELSGLVSRDWTDLLGRNEILNCGSAKQEKQYVRFTFECPERWETLAPTEEASVRFCGRCQERVYLCSRGRDATAHAQAGHCIAVPRERSLVLGRPDPNGDLANAIFPGDD</sequence>
<comment type="caution">
    <text evidence="1">The sequence shown here is derived from an EMBL/GenBank/DDBJ whole genome shotgun (WGS) entry which is preliminary data.</text>
</comment>
<dbReference type="EMBL" id="JAGTJJ010000002">
    <property type="protein sequence ID" value="MDC3980182.1"/>
    <property type="molecule type" value="Genomic_DNA"/>
</dbReference>
<dbReference type="AlphaFoldDB" id="A0A9X4ARI1"/>
<evidence type="ECO:0000313" key="2">
    <source>
        <dbReference type="Proteomes" id="UP001151081"/>
    </source>
</evidence>
<evidence type="ECO:0000313" key="1">
    <source>
        <dbReference type="EMBL" id="MDC3980182.1"/>
    </source>
</evidence>
<dbReference type="Proteomes" id="UP001151081">
    <property type="component" value="Unassembled WGS sequence"/>
</dbReference>
<name>A0A9X4ARI1_9BACT</name>
<accession>A0A9X4ARI1</accession>
<organism evidence="1 2">
    <name type="scientific">Polyangium jinanense</name>
    <dbReference type="NCBI Taxonomy" id="2829994"/>
    <lineage>
        <taxon>Bacteria</taxon>
        <taxon>Pseudomonadati</taxon>
        <taxon>Myxococcota</taxon>
        <taxon>Polyangia</taxon>
        <taxon>Polyangiales</taxon>
        <taxon>Polyangiaceae</taxon>
        <taxon>Polyangium</taxon>
    </lineage>
</organism>